<evidence type="ECO:0000256" key="3">
    <source>
        <dbReference type="ARBA" id="ARBA00023125"/>
    </source>
</evidence>
<dbReference type="PROSITE" id="PS50977">
    <property type="entry name" value="HTH_TETR_2"/>
    <property type="match status" value="1"/>
</dbReference>
<dbReference type="AlphaFoldDB" id="A0A7W0CCL3"/>
<dbReference type="GO" id="GO:0000976">
    <property type="term" value="F:transcription cis-regulatory region binding"/>
    <property type="evidence" value="ECO:0007669"/>
    <property type="project" value="TreeGrafter"/>
</dbReference>
<dbReference type="Pfam" id="PF00440">
    <property type="entry name" value="TetR_N"/>
    <property type="match status" value="1"/>
</dbReference>
<dbReference type="PRINTS" id="PR00400">
    <property type="entry name" value="TETREPRESSOR"/>
</dbReference>
<evidence type="ECO:0000256" key="4">
    <source>
        <dbReference type="ARBA" id="ARBA00023163"/>
    </source>
</evidence>
<dbReference type="SUPFAM" id="SSF46689">
    <property type="entry name" value="Homeodomain-like"/>
    <property type="match status" value="1"/>
</dbReference>
<keyword evidence="3 5" id="KW-0238">DNA-binding</keyword>
<evidence type="ECO:0000259" key="7">
    <source>
        <dbReference type="PROSITE" id="PS50977"/>
    </source>
</evidence>
<evidence type="ECO:0000313" key="9">
    <source>
        <dbReference type="Proteomes" id="UP000530928"/>
    </source>
</evidence>
<dbReference type="Pfam" id="PF02909">
    <property type="entry name" value="TetR_C_1"/>
    <property type="match status" value="1"/>
</dbReference>
<dbReference type="InterPro" id="IPR003012">
    <property type="entry name" value="Tet_transcr_reg_TetR"/>
</dbReference>
<dbReference type="Gene3D" id="1.10.357.10">
    <property type="entry name" value="Tetracycline Repressor, domain 2"/>
    <property type="match status" value="1"/>
</dbReference>
<dbReference type="EMBL" id="JACDUR010000001">
    <property type="protein sequence ID" value="MBA2888676.1"/>
    <property type="molecule type" value="Genomic_DNA"/>
</dbReference>
<dbReference type="GO" id="GO:0003700">
    <property type="term" value="F:DNA-binding transcription factor activity"/>
    <property type="evidence" value="ECO:0007669"/>
    <property type="project" value="TreeGrafter"/>
</dbReference>
<keyword evidence="2" id="KW-0805">Transcription regulation</keyword>
<dbReference type="InterPro" id="IPR001647">
    <property type="entry name" value="HTH_TetR"/>
</dbReference>
<dbReference type="SUPFAM" id="SSF48498">
    <property type="entry name" value="Tetracyclin repressor-like, C-terminal domain"/>
    <property type="match status" value="1"/>
</dbReference>
<keyword evidence="9" id="KW-1185">Reference proteome</keyword>
<evidence type="ECO:0000256" key="2">
    <source>
        <dbReference type="ARBA" id="ARBA00023015"/>
    </source>
</evidence>
<feature type="domain" description="HTH tetR-type" evidence="7">
    <location>
        <begin position="20"/>
        <end position="80"/>
    </location>
</feature>
<dbReference type="InterPro" id="IPR050109">
    <property type="entry name" value="HTH-type_TetR-like_transc_reg"/>
</dbReference>
<dbReference type="PANTHER" id="PTHR30055:SF151">
    <property type="entry name" value="TRANSCRIPTIONAL REGULATORY PROTEIN"/>
    <property type="match status" value="1"/>
</dbReference>
<dbReference type="RefSeq" id="WP_181606911.1">
    <property type="nucleotide sequence ID" value="NZ_BAABAM010000001.1"/>
</dbReference>
<organism evidence="8 9">
    <name type="scientific">Nonomuraea soli</name>
    <dbReference type="NCBI Taxonomy" id="1032476"/>
    <lineage>
        <taxon>Bacteria</taxon>
        <taxon>Bacillati</taxon>
        <taxon>Actinomycetota</taxon>
        <taxon>Actinomycetes</taxon>
        <taxon>Streptosporangiales</taxon>
        <taxon>Streptosporangiaceae</taxon>
        <taxon>Nonomuraea</taxon>
    </lineage>
</organism>
<dbReference type="GO" id="GO:0046677">
    <property type="term" value="P:response to antibiotic"/>
    <property type="evidence" value="ECO:0007669"/>
    <property type="project" value="InterPro"/>
</dbReference>
<name>A0A7W0CCL3_9ACTN</name>
<dbReference type="InterPro" id="IPR023772">
    <property type="entry name" value="DNA-bd_HTH_TetR-type_CS"/>
</dbReference>
<evidence type="ECO:0000256" key="1">
    <source>
        <dbReference type="ARBA" id="ARBA00022491"/>
    </source>
</evidence>
<dbReference type="PROSITE" id="PS01081">
    <property type="entry name" value="HTH_TETR_1"/>
    <property type="match status" value="1"/>
</dbReference>
<dbReference type="Gene3D" id="1.10.10.60">
    <property type="entry name" value="Homeodomain-like"/>
    <property type="match status" value="1"/>
</dbReference>
<dbReference type="Proteomes" id="UP000530928">
    <property type="component" value="Unassembled WGS sequence"/>
</dbReference>
<keyword evidence="1" id="KW-0678">Repressor</keyword>
<dbReference type="InterPro" id="IPR036271">
    <property type="entry name" value="Tet_transcr_reg_TetR-rel_C_sf"/>
</dbReference>
<reference evidence="8 9" key="1">
    <citation type="submission" date="2020-07" db="EMBL/GenBank/DDBJ databases">
        <title>Genomic Encyclopedia of Type Strains, Phase IV (KMG-IV): sequencing the most valuable type-strain genomes for metagenomic binning, comparative biology and taxonomic classification.</title>
        <authorList>
            <person name="Goeker M."/>
        </authorList>
    </citation>
    <scope>NUCLEOTIDE SEQUENCE [LARGE SCALE GENOMIC DNA]</scope>
    <source>
        <strain evidence="8 9">DSM 45533</strain>
    </source>
</reference>
<proteinExistence type="predicted"/>
<gene>
    <name evidence="8" type="ORF">HNR30_000011</name>
</gene>
<feature type="region of interest" description="Disordered" evidence="6">
    <location>
        <begin position="1"/>
        <end position="20"/>
    </location>
</feature>
<dbReference type="PANTHER" id="PTHR30055">
    <property type="entry name" value="HTH-TYPE TRANSCRIPTIONAL REGULATOR RUTR"/>
    <property type="match status" value="1"/>
</dbReference>
<feature type="DNA-binding region" description="H-T-H motif" evidence="5">
    <location>
        <begin position="43"/>
        <end position="62"/>
    </location>
</feature>
<dbReference type="InterPro" id="IPR004111">
    <property type="entry name" value="Repressor_TetR_C"/>
</dbReference>
<sequence>MTKQFSSVWTREERPPKAPGLSRDQIVRAALDLLDAEGVEGLSMRKLGARLNAGATSIYWHVANKDELLELCYDRVWVDVVVLDPETAHWRPALSTFAHSLRSTILRHPWLARLLGRIPGLGPNLLSVSDRIMRLMQRAGFEGLEISFATGTVMAYVMGQTIPEVTWRETMGKQEIQPGDLMNILEKTTADDFPELFAAFRDTRDMDPLETQRMSFSYGLECVLDGLEARVNA</sequence>
<keyword evidence="4" id="KW-0804">Transcription</keyword>
<evidence type="ECO:0000256" key="6">
    <source>
        <dbReference type="SAM" id="MobiDB-lite"/>
    </source>
</evidence>
<protein>
    <submittedName>
        <fullName evidence="8">AcrR family transcriptional regulator</fullName>
    </submittedName>
</protein>
<accession>A0A7W0CCL3</accession>
<comment type="caution">
    <text evidence="8">The sequence shown here is derived from an EMBL/GenBank/DDBJ whole genome shotgun (WGS) entry which is preliminary data.</text>
</comment>
<evidence type="ECO:0000256" key="5">
    <source>
        <dbReference type="PROSITE-ProRule" id="PRU00335"/>
    </source>
</evidence>
<dbReference type="GO" id="GO:0045892">
    <property type="term" value="P:negative regulation of DNA-templated transcription"/>
    <property type="evidence" value="ECO:0007669"/>
    <property type="project" value="InterPro"/>
</dbReference>
<evidence type="ECO:0000313" key="8">
    <source>
        <dbReference type="EMBL" id="MBA2888676.1"/>
    </source>
</evidence>
<dbReference type="InterPro" id="IPR009057">
    <property type="entry name" value="Homeodomain-like_sf"/>
</dbReference>